<evidence type="ECO:0000313" key="1">
    <source>
        <dbReference type="EMBL" id="MBX09748.1"/>
    </source>
</evidence>
<name>A0A2P2KVN0_RHIMU</name>
<protein>
    <submittedName>
        <fullName evidence="1">ABC transporter family protein</fullName>
    </submittedName>
</protein>
<dbReference type="EMBL" id="GGEC01029264">
    <property type="protein sequence ID" value="MBX09748.1"/>
    <property type="molecule type" value="Transcribed_RNA"/>
</dbReference>
<sequence length="35" mass="4130">MDVIYELGLERYVLLSLRHQTLIIDTNQVKNALEK</sequence>
<reference evidence="1" key="1">
    <citation type="submission" date="2018-02" db="EMBL/GenBank/DDBJ databases">
        <title>Rhizophora mucronata_Transcriptome.</title>
        <authorList>
            <person name="Meera S.P."/>
            <person name="Sreeshan A."/>
            <person name="Augustine A."/>
        </authorList>
    </citation>
    <scope>NUCLEOTIDE SEQUENCE</scope>
    <source>
        <tissue evidence="1">Leaf</tissue>
    </source>
</reference>
<organism evidence="1">
    <name type="scientific">Rhizophora mucronata</name>
    <name type="common">Asiatic mangrove</name>
    <dbReference type="NCBI Taxonomy" id="61149"/>
    <lineage>
        <taxon>Eukaryota</taxon>
        <taxon>Viridiplantae</taxon>
        <taxon>Streptophyta</taxon>
        <taxon>Embryophyta</taxon>
        <taxon>Tracheophyta</taxon>
        <taxon>Spermatophyta</taxon>
        <taxon>Magnoliopsida</taxon>
        <taxon>eudicotyledons</taxon>
        <taxon>Gunneridae</taxon>
        <taxon>Pentapetalae</taxon>
        <taxon>rosids</taxon>
        <taxon>fabids</taxon>
        <taxon>Malpighiales</taxon>
        <taxon>Rhizophoraceae</taxon>
        <taxon>Rhizophora</taxon>
    </lineage>
</organism>
<proteinExistence type="predicted"/>
<dbReference type="AlphaFoldDB" id="A0A2P2KVN0"/>
<accession>A0A2P2KVN0</accession>